<reference evidence="8" key="1">
    <citation type="submission" date="2023-03" db="EMBL/GenBank/DDBJ databases">
        <title>Massive genome expansion in bonnet fungi (Mycena s.s.) driven by repeated elements and novel gene families across ecological guilds.</title>
        <authorList>
            <consortium name="Lawrence Berkeley National Laboratory"/>
            <person name="Harder C.B."/>
            <person name="Miyauchi S."/>
            <person name="Viragh M."/>
            <person name="Kuo A."/>
            <person name="Thoen E."/>
            <person name="Andreopoulos B."/>
            <person name="Lu D."/>
            <person name="Skrede I."/>
            <person name="Drula E."/>
            <person name="Henrissat B."/>
            <person name="Morin E."/>
            <person name="Kohler A."/>
            <person name="Barry K."/>
            <person name="LaButti K."/>
            <person name="Morin E."/>
            <person name="Salamov A."/>
            <person name="Lipzen A."/>
            <person name="Mereny Z."/>
            <person name="Hegedus B."/>
            <person name="Baldrian P."/>
            <person name="Stursova M."/>
            <person name="Weitz H."/>
            <person name="Taylor A."/>
            <person name="Grigoriev I.V."/>
            <person name="Nagy L.G."/>
            <person name="Martin F."/>
            <person name="Kauserud H."/>
        </authorList>
    </citation>
    <scope>NUCLEOTIDE SEQUENCE</scope>
    <source>
        <strain evidence="8">CBHHK002</strain>
    </source>
</reference>
<keyword evidence="6" id="KW-0560">Oxidoreductase</keyword>
<evidence type="ECO:0000256" key="6">
    <source>
        <dbReference type="RuleBase" id="RU000461"/>
    </source>
</evidence>
<proteinExistence type="inferred from homology"/>
<evidence type="ECO:0000256" key="5">
    <source>
        <dbReference type="PIRSR" id="PIRSR602403-1"/>
    </source>
</evidence>
<gene>
    <name evidence="8" type="ORF">DFH08DRAFT_845780</name>
</gene>
<evidence type="ECO:0000313" key="9">
    <source>
        <dbReference type="Proteomes" id="UP001218218"/>
    </source>
</evidence>
<dbReference type="PROSITE" id="PS00086">
    <property type="entry name" value="CYTOCHROME_P450"/>
    <property type="match status" value="1"/>
</dbReference>
<keyword evidence="9" id="KW-1185">Reference proteome</keyword>
<evidence type="ECO:0000256" key="7">
    <source>
        <dbReference type="SAM" id="Phobius"/>
    </source>
</evidence>
<feature type="transmembrane region" description="Helical" evidence="7">
    <location>
        <begin position="6"/>
        <end position="26"/>
    </location>
</feature>
<dbReference type="CDD" id="cd11040">
    <property type="entry name" value="CYP7_CYP8-like"/>
    <property type="match status" value="1"/>
</dbReference>
<protein>
    <submittedName>
        <fullName evidence="8">Cytochrome P450</fullName>
    </submittedName>
</protein>
<keyword evidence="6" id="KW-0503">Monooxygenase</keyword>
<keyword evidence="7" id="KW-1133">Transmembrane helix</keyword>
<keyword evidence="3 5" id="KW-0479">Metal-binding</keyword>
<evidence type="ECO:0000256" key="1">
    <source>
        <dbReference type="ARBA" id="ARBA00001971"/>
    </source>
</evidence>
<keyword evidence="4 5" id="KW-0408">Iron</keyword>
<dbReference type="PANTHER" id="PTHR47582:SF1">
    <property type="entry name" value="P450, PUTATIVE (EUROFUNG)-RELATED"/>
    <property type="match status" value="1"/>
</dbReference>
<evidence type="ECO:0000256" key="4">
    <source>
        <dbReference type="ARBA" id="ARBA00023004"/>
    </source>
</evidence>
<dbReference type="InterPro" id="IPR001128">
    <property type="entry name" value="Cyt_P450"/>
</dbReference>
<dbReference type="Gene3D" id="1.10.630.10">
    <property type="entry name" value="Cytochrome P450"/>
    <property type="match status" value="1"/>
</dbReference>
<dbReference type="InterPro" id="IPR017972">
    <property type="entry name" value="Cyt_P450_CS"/>
</dbReference>
<evidence type="ECO:0000313" key="8">
    <source>
        <dbReference type="EMBL" id="KAJ7359326.1"/>
    </source>
</evidence>
<keyword evidence="7" id="KW-0472">Membrane</keyword>
<dbReference type="InterPro" id="IPR002403">
    <property type="entry name" value="Cyt_P450_E_grp-IV"/>
</dbReference>
<dbReference type="GO" id="GO:0005506">
    <property type="term" value="F:iron ion binding"/>
    <property type="evidence" value="ECO:0007669"/>
    <property type="project" value="InterPro"/>
</dbReference>
<dbReference type="GO" id="GO:0004497">
    <property type="term" value="F:monooxygenase activity"/>
    <property type="evidence" value="ECO:0007669"/>
    <property type="project" value="UniProtKB-KW"/>
</dbReference>
<dbReference type="Pfam" id="PF00067">
    <property type="entry name" value="p450"/>
    <property type="match status" value="1"/>
</dbReference>
<dbReference type="GO" id="GO:0020037">
    <property type="term" value="F:heme binding"/>
    <property type="evidence" value="ECO:0007669"/>
    <property type="project" value="InterPro"/>
</dbReference>
<dbReference type="PRINTS" id="PR00465">
    <property type="entry name" value="EP450IV"/>
</dbReference>
<dbReference type="PANTHER" id="PTHR47582">
    <property type="entry name" value="P450, PUTATIVE (EUROFUNG)-RELATED"/>
    <property type="match status" value="1"/>
</dbReference>
<dbReference type="InterPro" id="IPR053007">
    <property type="entry name" value="CYP450_monoxygenase_sec-met"/>
</dbReference>
<keyword evidence="5 6" id="KW-0349">Heme</keyword>
<evidence type="ECO:0000256" key="2">
    <source>
        <dbReference type="ARBA" id="ARBA00010617"/>
    </source>
</evidence>
<comment type="cofactor">
    <cofactor evidence="1 5">
        <name>heme</name>
        <dbReference type="ChEBI" id="CHEBI:30413"/>
    </cofactor>
</comment>
<name>A0AAD7F0P0_9AGAR</name>
<dbReference type="Proteomes" id="UP001218218">
    <property type="component" value="Unassembled WGS sequence"/>
</dbReference>
<keyword evidence="7" id="KW-0812">Transmembrane</keyword>
<feature type="binding site" description="axial binding residue" evidence="5">
    <location>
        <position position="450"/>
    </location>
    <ligand>
        <name>heme</name>
        <dbReference type="ChEBI" id="CHEBI:30413"/>
    </ligand>
    <ligandPart>
        <name>Fe</name>
        <dbReference type="ChEBI" id="CHEBI:18248"/>
    </ligandPart>
</feature>
<evidence type="ECO:0000256" key="3">
    <source>
        <dbReference type="ARBA" id="ARBA00022723"/>
    </source>
</evidence>
<comment type="caution">
    <text evidence="8">The sequence shown here is derived from an EMBL/GenBank/DDBJ whole genome shotgun (WGS) entry which is preliminary data.</text>
</comment>
<accession>A0AAD7F0P0</accession>
<dbReference type="InterPro" id="IPR036396">
    <property type="entry name" value="Cyt_P450_sf"/>
</dbReference>
<sequence>MALDWPPSATWVILALSTLFIGARYLSSRKVDPREPPVVSPTIPFIGHLLGMAIYGGRYLKEIGIQNRHQTPIFTLPVPNSRLYIVTDPSLAAAVQRASKVLSFTPIIPEVTERILGLDKATVEIARKNLDPAPGEERGFLADIQEMVYTWLGPGDYLSELTSAAANQLKAEVAAYIAALRTRRVDGGRVDLLAWVRHSVTVATAQYLYGPQNPIAENLSLEQAFWDFDHGLGMLLMNIVPSLTASKAYAGRERLVSALADYLEAGTHETASKIVQERVRLALQHGWTLRAAARSELSFLFAGIVNTTTSTFWIVLQLFADPELLRAVRGEVEAVLTSDDGAQTLAIDDLKNKCPVLNAVYRECLRLNSDNNSVRVVKEDTLLSDRWFLAKGSVVQIAGGVIHADSAIWGSDVDTFDPKRFLAQQSGEKDKERQVHPAAFRAFGGGKTLCPGRHFAMNEILSFVALVVLQLDITGEGGGRIIVPRKNDAVLPVHILEPVSPALVSIRPREGWDGARELRIVLKKL</sequence>
<feature type="transmembrane region" description="Helical" evidence="7">
    <location>
        <begin position="38"/>
        <end position="60"/>
    </location>
</feature>
<organism evidence="8 9">
    <name type="scientific">Mycena albidolilacea</name>
    <dbReference type="NCBI Taxonomy" id="1033008"/>
    <lineage>
        <taxon>Eukaryota</taxon>
        <taxon>Fungi</taxon>
        <taxon>Dikarya</taxon>
        <taxon>Basidiomycota</taxon>
        <taxon>Agaricomycotina</taxon>
        <taxon>Agaricomycetes</taxon>
        <taxon>Agaricomycetidae</taxon>
        <taxon>Agaricales</taxon>
        <taxon>Marasmiineae</taxon>
        <taxon>Mycenaceae</taxon>
        <taxon>Mycena</taxon>
    </lineage>
</organism>
<dbReference type="SUPFAM" id="SSF48264">
    <property type="entry name" value="Cytochrome P450"/>
    <property type="match status" value="1"/>
</dbReference>
<dbReference type="GO" id="GO:0016705">
    <property type="term" value="F:oxidoreductase activity, acting on paired donors, with incorporation or reduction of molecular oxygen"/>
    <property type="evidence" value="ECO:0007669"/>
    <property type="project" value="InterPro"/>
</dbReference>
<dbReference type="EMBL" id="JARIHO010000006">
    <property type="protein sequence ID" value="KAJ7359326.1"/>
    <property type="molecule type" value="Genomic_DNA"/>
</dbReference>
<comment type="similarity">
    <text evidence="2 6">Belongs to the cytochrome P450 family.</text>
</comment>
<dbReference type="AlphaFoldDB" id="A0AAD7F0P0"/>